<evidence type="ECO:0000313" key="3">
    <source>
        <dbReference type="EMBL" id="KAK5175549.1"/>
    </source>
</evidence>
<feature type="transmembrane region" description="Helical" evidence="2">
    <location>
        <begin position="117"/>
        <end position="138"/>
    </location>
</feature>
<feature type="region of interest" description="Disordered" evidence="1">
    <location>
        <begin position="294"/>
        <end position="325"/>
    </location>
</feature>
<evidence type="ECO:0000256" key="2">
    <source>
        <dbReference type="SAM" id="Phobius"/>
    </source>
</evidence>
<feature type="transmembrane region" description="Helical" evidence="2">
    <location>
        <begin position="201"/>
        <end position="230"/>
    </location>
</feature>
<feature type="compositionally biased region" description="Polar residues" evidence="1">
    <location>
        <begin position="413"/>
        <end position="423"/>
    </location>
</feature>
<feature type="compositionally biased region" description="Basic and acidic residues" evidence="1">
    <location>
        <begin position="446"/>
        <end position="464"/>
    </location>
</feature>
<feature type="transmembrane region" description="Helical" evidence="2">
    <location>
        <begin position="150"/>
        <end position="174"/>
    </location>
</feature>
<name>A0AAV9PNC2_9PEZI</name>
<feature type="region of interest" description="Disordered" evidence="1">
    <location>
        <begin position="341"/>
        <end position="423"/>
    </location>
</feature>
<keyword evidence="2" id="KW-0812">Transmembrane</keyword>
<accession>A0AAV9PNC2</accession>
<feature type="region of interest" description="Disordered" evidence="1">
    <location>
        <begin position="439"/>
        <end position="547"/>
    </location>
</feature>
<dbReference type="GeneID" id="89922038"/>
<sequence>MGGSDQPYMYTPQRTVYPFSNFNPKAVTQAEYKKVEDEQRSKPKPEGPLINFNAHPDSYMIVSGQNVKYNPMPARTKKEVTVLRWVQFALRVITEIAALGILVCVICTKKVDVSLVWIMRLAPAADIITTMYAIYHLLRPAKSRTPGSSASYHIFALVMDIGLIPFYVFIAMYANTNYTADPDSKERWTSFFDAPEALNTLLLVTFIGSAVIGGLHLLSTVFDLWLIVLFRKISKLPPDMNPLEDNLTGRSSRTSKHKYKDSDATLTGSVAEKKPAYMSGSTISVDQYSRLSTANKDAENSRAVPFQHSRMDSQTTFSPHNPNTARWSREQFEDVNMYNQPASARNSRAEVNSQRPSPSKRSSFVENMDVPPPPPLSTDRFYSRRPISYPDNRSNTNLSSSARYSTPALPNAAPTSALVQSQQKQGLLNDNWISVDDDLDSTLNSPDRRQTKIPDVYVERHDSFNPEPLRMNPPTPPPNTRYEYPDPDDDQPLRAHMNRSALTPRNDNGNGNLGVQRTDTTSSSVYSERSPSLKTSKAAGGTPKSKYYGDLAAATAGVRGAKSNDTMKTTGTVGAAAMDSMGMMALGEYGYSAPSPPPQKMRTPRRARDAGGRVVSRTGVDIVDAQQPYGSMDMRVRRDVSGKVAEEGRGDRGWYERRGY</sequence>
<feature type="compositionally biased region" description="Polar residues" evidence="1">
    <location>
        <begin position="341"/>
        <end position="365"/>
    </location>
</feature>
<organism evidence="3 4">
    <name type="scientific">Saxophila tyrrhenica</name>
    <dbReference type="NCBI Taxonomy" id="1690608"/>
    <lineage>
        <taxon>Eukaryota</taxon>
        <taxon>Fungi</taxon>
        <taxon>Dikarya</taxon>
        <taxon>Ascomycota</taxon>
        <taxon>Pezizomycotina</taxon>
        <taxon>Dothideomycetes</taxon>
        <taxon>Dothideomycetidae</taxon>
        <taxon>Mycosphaerellales</taxon>
        <taxon>Extremaceae</taxon>
        <taxon>Saxophila</taxon>
    </lineage>
</organism>
<proteinExistence type="predicted"/>
<evidence type="ECO:0000313" key="4">
    <source>
        <dbReference type="Proteomes" id="UP001337655"/>
    </source>
</evidence>
<feature type="transmembrane region" description="Helical" evidence="2">
    <location>
        <begin position="88"/>
        <end position="111"/>
    </location>
</feature>
<feature type="compositionally biased region" description="Polar residues" evidence="1">
    <location>
        <begin position="312"/>
        <end position="325"/>
    </location>
</feature>
<dbReference type="AlphaFoldDB" id="A0AAV9PNC2"/>
<reference evidence="3 4" key="1">
    <citation type="submission" date="2023-08" db="EMBL/GenBank/DDBJ databases">
        <title>Black Yeasts Isolated from many extreme environments.</title>
        <authorList>
            <person name="Coleine C."/>
            <person name="Stajich J.E."/>
            <person name="Selbmann L."/>
        </authorList>
    </citation>
    <scope>NUCLEOTIDE SEQUENCE [LARGE SCALE GENOMIC DNA]</scope>
    <source>
        <strain evidence="3 4">CCFEE 5935</strain>
    </source>
</reference>
<gene>
    <name evidence="3" type="ORF">LTR77_000688</name>
</gene>
<feature type="compositionally biased region" description="Polar residues" evidence="1">
    <location>
        <begin position="500"/>
        <end position="535"/>
    </location>
</feature>
<dbReference type="Proteomes" id="UP001337655">
    <property type="component" value="Unassembled WGS sequence"/>
</dbReference>
<feature type="region of interest" description="Disordered" evidence="1">
    <location>
        <begin position="241"/>
        <end position="265"/>
    </location>
</feature>
<comment type="caution">
    <text evidence="3">The sequence shown here is derived from an EMBL/GenBank/DDBJ whole genome shotgun (WGS) entry which is preliminary data.</text>
</comment>
<feature type="compositionally biased region" description="Polar residues" evidence="1">
    <location>
        <begin position="391"/>
        <end position="404"/>
    </location>
</feature>
<keyword evidence="2" id="KW-1133">Transmembrane helix</keyword>
<feature type="region of interest" description="Disordered" evidence="1">
    <location>
        <begin position="593"/>
        <end position="612"/>
    </location>
</feature>
<dbReference type="RefSeq" id="XP_064664187.1">
    <property type="nucleotide sequence ID" value="XM_064797953.1"/>
</dbReference>
<keyword evidence="2" id="KW-0472">Membrane</keyword>
<protein>
    <submittedName>
        <fullName evidence="3">Uncharacterized protein</fullName>
    </submittedName>
</protein>
<keyword evidence="4" id="KW-1185">Reference proteome</keyword>
<evidence type="ECO:0000256" key="1">
    <source>
        <dbReference type="SAM" id="MobiDB-lite"/>
    </source>
</evidence>
<dbReference type="EMBL" id="JAVRRT010000001">
    <property type="protein sequence ID" value="KAK5175549.1"/>
    <property type="molecule type" value="Genomic_DNA"/>
</dbReference>